<reference evidence="1 2" key="1">
    <citation type="submission" date="2016-01" db="EMBL/GenBank/DDBJ databases">
        <title>Complete genome sequence of a soil Actinobacterium, Isoptericola dokdonensis DS-3.</title>
        <authorList>
            <person name="Kwon S.-K."/>
            <person name="Kim J.F."/>
        </authorList>
    </citation>
    <scope>NUCLEOTIDE SEQUENCE [LARGE SCALE GENOMIC DNA]</scope>
    <source>
        <strain evidence="1 2">DS-3</strain>
    </source>
</reference>
<sequence>MRSSLFHHTEPEGEPGSFMLATKHMLKVDLTGSGGFFYAKQGSMVAYQGAVDFAYEGSGGMSKFLKKAFTGEGMSLMKVSGDGDVFLAQDADEVFVLYLENESVTVSGSNILAFESTLAWDIQRVEGASMLTGGLFNTTFSGTGALAVTAYGAPIVLNVDEPTFVDMQSAVLWSTSLQSSVRKTAKMGAMIGRGSGEAYQLGLHGQGFVVVQASEGHPLPNQNG</sequence>
<keyword evidence="2" id="KW-1185">Reference proteome</keyword>
<accession>A0A161I1S7</accession>
<proteinExistence type="predicted"/>
<dbReference type="AlphaFoldDB" id="A0A161I1S7"/>
<dbReference type="RefSeq" id="WP_068202641.1">
    <property type="nucleotide sequence ID" value="NZ_CP014209.1"/>
</dbReference>
<dbReference type="STRING" id="1300344.I598_1777"/>
<dbReference type="Gene3D" id="3.60.160.10">
    <property type="entry name" value="Mitochondrial biogenesis AIM24"/>
    <property type="match status" value="1"/>
</dbReference>
<dbReference type="KEGG" id="ido:I598_1777"/>
<gene>
    <name evidence="1" type="ORF">I598_1777</name>
</gene>
<organism evidence="1 2">
    <name type="scientific">Isoptericola dokdonensis DS-3</name>
    <dbReference type="NCBI Taxonomy" id="1300344"/>
    <lineage>
        <taxon>Bacteria</taxon>
        <taxon>Bacillati</taxon>
        <taxon>Actinomycetota</taxon>
        <taxon>Actinomycetes</taxon>
        <taxon>Micrococcales</taxon>
        <taxon>Promicromonosporaceae</taxon>
        <taxon>Isoptericola</taxon>
    </lineage>
</organism>
<name>A0A161I1S7_9MICO</name>
<evidence type="ECO:0000313" key="1">
    <source>
        <dbReference type="EMBL" id="ANC31325.1"/>
    </source>
</evidence>
<dbReference type="PATRIC" id="fig|1300344.3.peg.1784"/>
<evidence type="ECO:0008006" key="3">
    <source>
        <dbReference type="Google" id="ProtNLM"/>
    </source>
</evidence>
<protein>
    <recommendedName>
        <fullName evidence="3">AIM24 family protein</fullName>
    </recommendedName>
</protein>
<dbReference type="InterPro" id="IPR016031">
    <property type="entry name" value="Trp_RNA-bd_attenuator-like_dom"/>
</dbReference>
<dbReference type="SUPFAM" id="SSF51219">
    <property type="entry name" value="TRAP-like"/>
    <property type="match status" value="1"/>
</dbReference>
<dbReference type="PANTHER" id="PTHR38074:SF1">
    <property type="entry name" value="ALTERED INHERITANCE OF MITOCHONDRIA PROTEIN 24, MITOCHONDRIAL"/>
    <property type="match status" value="1"/>
</dbReference>
<dbReference type="InterPro" id="IPR002838">
    <property type="entry name" value="AIM24"/>
</dbReference>
<dbReference type="PANTHER" id="PTHR38074">
    <property type="entry name" value="ALTERED INHERITANCE OF MITOCHONDRIA PROTEIN 24, MITOCHONDRIAL"/>
    <property type="match status" value="1"/>
</dbReference>
<dbReference type="Pfam" id="PF01987">
    <property type="entry name" value="AIM24"/>
    <property type="match status" value="1"/>
</dbReference>
<evidence type="ECO:0000313" key="2">
    <source>
        <dbReference type="Proteomes" id="UP000076794"/>
    </source>
</evidence>
<dbReference type="InterPro" id="IPR036983">
    <property type="entry name" value="AIM24_sf"/>
</dbReference>
<dbReference type="EMBL" id="CP014209">
    <property type="protein sequence ID" value="ANC31325.1"/>
    <property type="molecule type" value="Genomic_DNA"/>
</dbReference>
<dbReference type="OrthoDB" id="6048299at2"/>
<dbReference type="Proteomes" id="UP000076794">
    <property type="component" value="Chromosome"/>
</dbReference>